<feature type="domain" description="Ketopantoate reductase N-terminal" evidence="1">
    <location>
        <begin position="10"/>
        <end position="155"/>
    </location>
</feature>
<dbReference type="InterPro" id="IPR051402">
    <property type="entry name" value="KPR-Related"/>
</dbReference>
<dbReference type="SUPFAM" id="SSF48179">
    <property type="entry name" value="6-phosphogluconate dehydrogenase C-terminal domain-like"/>
    <property type="match status" value="1"/>
</dbReference>
<evidence type="ECO:0000259" key="2">
    <source>
        <dbReference type="Pfam" id="PF08546"/>
    </source>
</evidence>
<evidence type="ECO:0000313" key="3">
    <source>
        <dbReference type="EMBL" id="GIE26588.1"/>
    </source>
</evidence>
<dbReference type="RefSeq" id="WP_203843489.1">
    <property type="nucleotide sequence ID" value="NZ_BAAATV010000037.1"/>
</dbReference>
<dbReference type="PANTHER" id="PTHR21708">
    <property type="entry name" value="PROBABLE 2-DEHYDROPANTOATE 2-REDUCTASE"/>
    <property type="match status" value="1"/>
</dbReference>
<dbReference type="InterPro" id="IPR013752">
    <property type="entry name" value="KPA_reductase"/>
</dbReference>
<dbReference type="InterPro" id="IPR013328">
    <property type="entry name" value="6PGD_dom2"/>
</dbReference>
<proteinExistence type="predicted"/>
<dbReference type="InterPro" id="IPR013332">
    <property type="entry name" value="KPR_N"/>
</dbReference>
<evidence type="ECO:0000313" key="4">
    <source>
        <dbReference type="Proteomes" id="UP000603200"/>
    </source>
</evidence>
<dbReference type="EMBL" id="BOMN01000147">
    <property type="protein sequence ID" value="GIE26588.1"/>
    <property type="molecule type" value="Genomic_DNA"/>
</dbReference>
<dbReference type="Proteomes" id="UP000603200">
    <property type="component" value="Unassembled WGS sequence"/>
</dbReference>
<keyword evidence="4" id="KW-1185">Reference proteome</keyword>
<reference evidence="3 4" key="1">
    <citation type="submission" date="2021-01" db="EMBL/GenBank/DDBJ databases">
        <title>Whole genome shotgun sequence of Actinoplanes humidus NBRC 14915.</title>
        <authorList>
            <person name="Komaki H."/>
            <person name="Tamura T."/>
        </authorList>
    </citation>
    <scope>NUCLEOTIDE SEQUENCE [LARGE SCALE GENOMIC DNA]</scope>
    <source>
        <strain evidence="3 4">NBRC 14915</strain>
    </source>
</reference>
<dbReference type="PANTHER" id="PTHR21708:SF26">
    <property type="entry name" value="2-DEHYDROPANTOATE 2-REDUCTASE"/>
    <property type="match status" value="1"/>
</dbReference>
<evidence type="ECO:0000259" key="1">
    <source>
        <dbReference type="Pfam" id="PF02558"/>
    </source>
</evidence>
<dbReference type="SUPFAM" id="SSF51735">
    <property type="entry name" value="NAD(P)-binding Rossmann-fold domains"/>
    <property type="match status" value="1"/>
</dbReference>
<sequence>MSEFNTRRYVVIGAGAVGGALAAQLVPAGHSVVLVARGEHGDRIATEGLTVRRPTGDEVVKVPVVSGPGELSLHTGDVLLLAVKTQDAEAAIADWAWRAVLDDTGTPRGPAAALLPIVTFQNGIATEDLALRRFERVYGATIAVAASYLSPGEIVSPSLDPAAVVWVGRYPGGSDPLQKEVVADLNASGIAAFSVDDIRAQKAAKLLGNLAANGTGLLEGPDDLRERARALLRDEAIEVLAAAGVPLPPGEKLDFHGIEFRVQQVEGHIGGRLSTWQSFARGASSEIDYLNGEIVLLARRHGHAAPLNRRLQELLGAAYLSDQRTLTALLSAAGA</sequence>
<dbReference type="InterPro" id="IPR036291">
    <property type="entry name" value="NAD(P)-bd_dom_sf"/>
</dbReference>
<dbReference type="Gene3D" id="3.40.50.720">
    <property type="entry name" value="NAD(P)-binding Rossmann-like Domain"/>
    <property type="match status" value="1"/>
</dbReference>
<dbReference type="Gene3D" id="1.10.1040.10">
    <property type="entry name" value="N-(1-d-carboxylethyl)-l-norvaline Dehydrogenase, domain 2"/>
    <property type="match status" value="1"/>
</dbReference>
<name>A0ABQ4A7I3_9ACTN</name>
<dbReference type="InterPro" id="IPR008927">
    <property type="entry name" value="6-PGluconate_DH-like_C_sf"/>
</dbReference>
<dbReference type="Pfam" id="PF02558">
    <property type="entry name" value="ApbA"/>
    <property type="match status" value="1"/>
</dbReference>
<comment type="caution">
    <text evidence="3">The sequence shown here is derived from an EMBL/GenBank/DDBJ whole genome shotgun (WGS) entry which is preliminary data.</text>
</comment>
<protein>
    <submittedName>
        <fullName evidence="3">Ketopantoate reductase</fullName>
    </submittedName>
</protein>
<gene>
    <name evidence="3" type="ORF">Ahu01nite_096900</name>
</gene>
<dbReference type="Pfam" id="PF08546">
    <property type="entry name" value="ApbA_C"/>
    <property type="match status" value="1"/>
</dbReference>
<feature type="domain" description="Ketopantoate reductase C-terminal" evidence="2">
    <location>
        <begin position="198"/>
        <end position="317"/>
    </location>
</feature>
<organism evidence="3 4">
    <name type="scientific">Winogradskya humida</name>
    <dbReference type="NCBI Taxonomy" id="113566"/>
    <lineage>
        <taxon>Bacteria</taxon>
        <taxon>Bacillati</taxon>
        <taxon>Actinomycetota</taxon>
        <taxon>Actinomycetes</taxon>
        <taxon>Micromonosporales</taxon>
        <taxon>Micromonosporaceae</taxon>
        <taxon>Winogradskya</taxon>
    </lineage>
</organism>
<accession>A0ABQ4A7I3</accession>